<evidence type="ECO:0000256" key="1">
    <source>
        <dbReference type="ARBA" id="ARBA00004651"/>
    </source>
</evidence>
<dbReference type="Gene3D" id="3.30.240.20">
    <property type="entry name" value="bsu07140 like domains"/>
    <property type="match status" value="2"/>
</dbReference>
<evidence type="ECO:0000256" key="5">
    <source>
        <dbReference type="ARBA" id="ARBA00022989"/>
    </source>
</evidence>
<evidence type="ECO:0000256" key="3">
    <source>
        <dbReference type="ARBA" id="ARBA00022475"/>
    </source>
</evidence>
<evidence type="ECO:0000256" key="4">
    <source>
        <dbReference type="ARBA" id="ARBA00022692"/>
    </source>
</evidence>
<keyword evidence="5" id="KW-1133">Transmembrane helix</keyword>
<evidence type="ECO:0000259" key="7">
    <source>
        <dbReference type="Pfam" id="PF04239"/>
    </source>
</evidence>
<keyword evidence="9" id="KW-1185">Reference proteome</keyword>
<evidence type="ECO:0000256" key="6">
    <source>
        <dbReference type="ARBA" id="ARBA00023136"/>
    </source>
</evidence>
<comment type="subcellular location">
    <subcellularLocation>
        <location evidence="1">Cell membrane</location>
        <topology evidence="1">Multi-pass membrane protein</topology>
    </subcellularLocation>
</comment>
<organism evidence="8 9">
    <name type="scientific">Clostridium uliginosum</name>
    <dbReference type="NCBI Taxonomy" id="119641"/>
    <lineage>
        <taxon>Bacteria</taxon>
        <taxon>Bacillati</taxon>
        <taxon>Bacillota</taxon>
        <taxon>Clostridia</taxon>
        <taxon>Eubacteriales</taxon>
        <taxon>Clostridiaceae</taxon>
        <taxon>Clostridium</taxon>
    </lineage>
</organism>
<keyword evidence="4" id="KW-0812">Transmembrane</keyword>
<evidence type="ECO:0000313" key="9">
    <source>
        <dbReference type="Proteomes" id="UP000199263"/>
    </source>
</evidence>
<dbReference type="EMBL" id="FOMG01000017">
    <property type="protein sequence ID" value="SFD02340.1"/>
    <property type="molecule type" value="Genomic_DNA"/>
</dbReference>
<protein>
    <recommendedName>
        <fullName evidence="7">YetF C-terminal domain-containing protein</fullName>
    </recommendedName>
</protein>
<sequence length="153" mass="17613">MVSEITLKNIKLRLWIDSEPLLIIDKGKVIYKNMKKARYNIGDLLMQLRDKDIFYITDVEIAILEPNGTLSVLKKAEQTILTVKDMNIKKPKTGMMIDLILDGKILSEHLPQIQKNEAWVIAQLKSRNIYNIKDVVFAGIQADEQIYIVTKDN</sequence>
<reference evidence="8 9" key="1">
    <citation type="submission" date="2016-10" db="EMBL/GenBank/DDBJ databases">
        <authorList>
            <person name="de Groot N.N."/>
        </authorList>
    </citation>
    <scope>NUCLEOTIDE SEQUENCE [LARGE SCALE GENOMIC DNA]</scope>
    <source>
        <strain evidence="8 9">DSM 12992</strain>
    </source>
</reference>
<name>A0A1I1P8K7_9CLOT</name>
<feature type="domain" description="YetF C-terminal" evidence="7">
    <location>
        <begin position="8"/>
        <end position="140"/>
    </location>
</feature>
<comment type="similarity">
    <text evidence="2">Belongs to the UPF0702 family.</text>
</comment>
<dbReference type="InterPro" id="IPR023090">
    <property type="entry name" value="UPF0702_alpha/beta_dom_sf"/>
</dbReference>
<dbReference type="STRING" id="119641.SAMN05421842_11742"/>
<gene>
    <name evidence="8" type="ORF">SAMN05421842_11742</name>
</gene>
<dbReference type="Proteomes" id="UP000199263">
    <property type="component" value="Unassembled WGS sequence"/>
</dbReference>
<dbReference type="Pfam" id="PF04239">
    <property type="entry name" value="DUF421"/>
    <property type="match status" value="1"/>
</dbReference>
<dbReference type="RefSeq" id="WP_242943325.1">
    <property type="nucleotide sequence ID" value="NZ_FOMG01000017.1"/>
</dbReference>
<dbReference type="PANTHER" id="PTHR34582:SF7">
    <property type="entry name" value="UPF0702 TRANSMEMBRANE PROTEIN YDFS"/>
    <property type="match status" value="1"/>
</dbReference>
<dbReference type="AlphaFoldDB" id="A0A1I1P8K7"/>
<dbReference type="PANTHER" id="PTHR34582">
    <property type="entry name" value="UPF0702 TRANSMEMBRANE PROTEIN YCAP"/>
    <property type="match status" value="1"/>
</dbReference>
<keyword evidence="3" id="KW-1003">Cell membrane</keyword>
<dbReference type="InterPro" id="IPR007353">
    <property type="entry name" value="DUF421"/>
</dbReference>
<accession>A0A1I1P8K7</accession>
<dbReference type="GO" id="GO:0005886">
    <property type="term" value="C:plasma membrane"/>
    <property type="evidence" value="ECO:0007669"/>
    <property type="project" value="UniProtKB-SubCell"/>
</dbReference>
<evidence type="ECO:0000313" key="8">
    <source>
        <dbReference type="EMBL" id="SFD02340.1"/>
    </source>
</evidence>
<proteinExistence type="inferred from homology"/>
<evidence type="ECO:0000256" key="2">
    <source>
        <dbReference type="ARBA" id="ARBA00006448"/>
    </source>
</evidence>
<keyword evidence="6" id="KW-0472">Membrane</keyword>